<dbReference type="InterPro" id="IPR029063">
    <property type="entry name" value="SAM-dependent_MTases_sf"/>
</dbReference>
<dbReference type="InterPro" id="IPR013216">
    <property type="entry name" value="Methyltransf_11"/>
</dbReference>
<evidence type="ECO:0000259" key="4">
    <source>
        <dbReference type="Pfam" id="PF08241"/>
    </source>
</evidence>
<dbReference type="Proteomes" id="UP001596150">
    <property type="component" value="Unassembled WGS sequence"/>
</dbReference>
<sequence>MTAVTALKPVPEVFARPDFDDRRLDWLMESVRGNKFLPEPTIDSIFVGDGDYRAIGTEFLGHLVRLGGIQPNDRVLDIGSGIGRIAVPLTQYLSPGAAYWGVDPVAEGVAWCSQNITPVYDNFRFDHIDVAHHIYNPKGAIKGEALRLPYEPASFDFIFMISVATHLPPLEIAAYVREAKRLLAPGGRLFITAFILDETAQSALPQRDPRLAFKREGEGPAWLVDRTAPLSAVGFDDGFFERLFRHIGLSVCLKSLGHWRGQPAAHYQDILVVEKKG</sequence>
<evidence type="ECO:0000256" key="3">
    <source>
        <dbReference type="ARBA" id="ARBA00022691"/>
    </source>
</evidence>
<keyword evidence="6" id="KW-1185">Reference proteome</keyword>
<dbReference type="CDD" id="cd02440">
    <property type="entry name" value="AdoMet_MTases"/>
    <property type="match status" value="1"/>
</dbReference>
<organism evidence="5 6">
    <name type="scientific">Kaistia terrae</name>
    <dbReference type="NCBI Taxonomy" id="537017"/>
    <lineage>
        <taxon>Bacteria</taxon>
        <taxon>Pseudomonadati</taxon>
        <taxon>Pseudomonadota</taxon>
        <taxon>Alphaproteobacteria</taxon>
        <taxon>Hyphomicrobiales</taxon>
        <taxon>Kaistiaceae</taxon>
        <taxon>Kaistia</taxon>
    </lineage>
</organism>
<dbReference type="EMBL" id="JBHSML010000003">
    <property type="protein sequence ID" value="MFC5515517.1"/>
    <property type="molecule type" value="Genomic_DNA"/>
</dbReference>
<evidence type="ECO:0000256" key="1">
    <source>
        <dbReference type="ARBA" id="ARBA00022603"/>
    </source>
</evidence>
<evidence type="ECO:0000256" key="2">
    <source>
        <dbReference type="ARBA" id="ARBA00022679"/>
    </source>
</evidence>
<proteinExistence type="predicted"/>
<keyword evidence="2 5" id="KW-0808">Transferase</keyword>
<protein>
    <submittedName>
        <fullName evidence="5">Class I SAM-dependent methyltransferase</fullName>
        <ecNumber evidence="5">2.1.1.-</ecNumber>
    </submittedName>
</protein>
<dbReference type="RefSeq" id="WP_266342239.1">
    <property type="nucleotide sequence ID" value="NZ_JAPKNH010000001.1"/>
</dbReference>
<dbReference type="PANTHER" id="PTHR43464:SF19">
    <property type="entry name" value="UBIQUINONE BIOSYNTHESIS O-METHYLTRANSFERASE, MITOCHONDRIAL"/>
    <property type="match status" value="1"/>
</dbReference>
<dbReference type="Pfam" id="PF08241">
    <property type="entry name" value="Methyltransf_11"/>
    <property type="match status" value="1"/>
</dbReference>
<evidence type="ECO:0000313" key="5">
    <source>
        <dbReference type="EMBL" id="MFC5515517.1"/>
    </source>
</evidence>
<dbReference type="GO" id="GO:0008168">
    <property type="term" value="F:methyltransferase activity"/>
    <property type="evidence" value="ECO:0007669"/>
    <property type="project" value="UniProtKB-KW"/>
</dbReference>
<accession>A0ABW0PV00</accession>
<dbReference type="GO" id="GO:0032259">
    <property type="term" value="P:methylation"/>
    <property type="evidence" value="ECO:0007669"/>
    <property type="project" value="UniProtKB-KW"/>
</dbReference>
<evidence type="ECO:0000313" key="6">
    <source>
        <dbReference type="Proteomes" id="UP001596150"/>
    </source>
</evidence>
<keyword evidence="1 5" id="KW-0489">Methyltransferase</keyword>
<name>A0ABW0PV00_9HYPH</name>
<dbReference type="PANTHER" id="PTHR43464">
    <property type="entry name" value="METHYLTRANSFERASE"/>
    <property type="match status" value="1"/>
</dbReference>
<keyword evidence="3" id="KW-0949">S-adenosyl-L-methionine</keyword>
<dbReference type="EC" id="2.1.1.-" evidence="5"/>
<feature type="domain" description="Methyltransferase type 11" evidence="4">
    <location>
        <begin position="76"/>
        <end position="191"/>
    </location>
</feature>
<comment type="caution">
    <text evidence="5">The sequence shown here is derived from an EMBL/GenBank/DDBJ whole genome shotgun (WGS) entry which is preliminary data.</text>
</comment>
<dbReference type="SUPFAM" id="SSF53335">
    <property type="entry name" value="S-adenosyl-L-methionine-dependent methyltransferases"/>
    <property type="match status" value="1"/>
</dbReference>
<dbReference type="Gene3D" id="3.40.50.150">
    <property type="entry name" value="Vaccinia Virus protein VP39"/>
    <property type="match status" value="1"/>
</dbReference>
<reference evidence="6" key="1">
    <citation type="journal article" date="2019" name="Int. J. Syst. Evol. Microbiol.">
        <title>The Global Catalogue of Microorganisms (GCM) 10K type strain sequencing project: providing services to taxonomists for standard genome sequencing and annotation.</title>
        <authorList>
            <consortium name="The Broad Institute Genomics Platform"/>
            <consortium name="The Broad Institute Genome Sequencing Center for Infectious Disease"/>
            <person name="Wu L."/>
            <person name="Ma J."/>
        </authorList>
    </citation>
    <scope>NUCLEOTIDE SEQUENCE [LARGE SCALE GENOMIC DNA]</scope>
    <source>
        <strain evidence="6">KACC 12633</strain>
    </source>
</reference>
<gene>
    <name evidence="5" type="ORF">ACFPP9_07025</name>
</gene>